<accession>A0A9P6WS86</accession>
<dbReference type="Gene3D" id="3.20.20.70">
    <property type="entry name" value="Aldolase class I"/>
    <property type="match status" value="1"/>
</dbReference>
<keyword evidence="1" id="KW-0028">Amino-acid biosynthesis</keyword>
<proteinExistence type="inferred from homology"/>
<sequence length="67" mass="7313">MPLSYGGGVASMEHMRRLYRLGVEKISLNAAAFTNRRLVQESCAAFGSSSVIASIDVKKTFLGKYEV</sequence>
<dbReference type="Proteomes" id="UP000716291">
    <property type="component" value="Unassembled WGS sequence"/>
</dbReference>
<keyword evidence="1" id="KW-0368">Histidine biosynthesis</keyword>
<evidence type="ECO:0000313" key="3">
    <source>
        <dbReference type="Proteomes" id="UP000716291"/>
    </source>
</evidence>
<dbReference type="InterPro" id="IPR013785">
    <property type="entry name" value="Aldolase_TIM"/>
</dbReference>
<keyword evidence="3" id="KW-1185">Reference proteome</keyword>
<dbReference type="Pfam" id="PF00977">
    <property type="entry name" value="His_biosynth"/>
    <property type="match status" value="1"/>
</dbReference>
<comment type="similarity">
    <text evidence="1">Belongs to the HisA/HisF family.</text>
</comment>
<name>A0A9P6WS86_RHIOR</name>
<dbReference type="AlphaFoldDB" id="A0A9P6WS86"/>
<protein>
    <recommendedName>
        <fullName evidence="4">Imidazole glycerol phosphate synthase subunit HisF</fullName>
    </recommendedName>
</protein>
<organism evidence="2 3">
    <name type="scientific">Rhizopus oryzae</name>
    <name type="common">Mucormycosis agent</name>
    <name type="synonym">Rhizopus arrhizus var. delemar</name>
    <dbReference type="NCBI Taxonomy" id="64495"/>
    <lineage>
        <taxon>Eukaryota</taxon>
        <taxon>Fungi</taxon>
        <taxon>Fungi incertae sedis</taxon>
        <taxon>Mucoromycota</taxon>
        <taxon>Mucoromycotina</taxon>
        <taxon>Mucoromycetes</taxon>
        <taxon>Mucorales</taxon>
        <taxon>Mucorineae</taxon>
        <taxon>Rhizopodaceae</taxon>
        <taxon>Rhizopus</taxon>
    </lineage>
</organism>
<dbReference type="InterPro" id="IPR011060">
    <property type="entry name" value="RibuloseP-bd_barrel"/>
</dbReference>
<reference evidence="2" key="1">
    <citation type="journal article" date="2020" name="Microb. Genom.">
        <title>Genetic diversity of clinical and environmental Mucorales isolates obtained from an investigation of mucormycosis cases among solid organ transplant recipients.</title>
        <authorList>
            <person name="Nguyen M.H."/>
            <person name="Kaul D."/>
            <person name="Muto C."/>
            <person name="Cheng S.J."/>
            <person name="Richter R.A."/>
            <person name="Bruno V.M."/>
            <person name="Liu G."/>
            <person name="Beyhan S."/>
            <person name="Sundermann A.J."/>
            <person name="Mounaud S."/>
            <person name="Pasculle A.W."/>
            <person name="Nierman W.C."/>
            <person name="Driscoll E."/>
            <person name="Cumbie R."/>
            <person name="Clancy C.J."/>
            <person name="Dupont C.L."/>
        </authorList>
    </citation>
    <scope>NUCLEOTIDE SEQUENCE</scope>
    <source>
        <strain evidence="2">GL11</strain>
    </source>
</reference>
<evidence type="ECO:0008006" key="4">
    <source>
        <dbReference type="Google" id="ProtNLM"/>
    </source>
</evidence>
<evidence type="ECO:0000313" key="2">
    <source>
        <dbReference type="EMBL" id="KAG1274627.1"/>
    </source>
</evidence>
<dbReference type="EMBL" id="JAANQT010011029">
    <property type="protein sequence ID" value="KAG1274627.1"/>
    <property type="molecule type" value="Genomic_DNA"/>
</dbReference>
<gene>
    <name evidence="2" type="ORF">G6F64_015085</name>
</gene>
<comment type="caution">
    <text evidence="2">The sequence shown here is derived from an EMBL/GenBank/DDBJ whole genome shotgun (WGS) entry which is preliminary data.</text>
</comment>
<dbReference type="SUPFAM" id="SSF51366">
    <property type="entry name" value="Ribulose-phoshate binding barrel"/>
    <property type="match status" value="1"/>
</dbReference>
<dbReference type="InterPro" id="IPR006062">
    <property type="entry name" value="His_biosynth"/>
</dbReference>
<evidence type="ECO:0000256" key="1">
    <source>
        <dbReference type="RuleBase" id="RU003657"/>
    </source>
</evidence>
<dbReference type="GO" id="GO:0000105">
    <property type="term" value="P:L-histidine biosynthetic process"/>
    <property type="evidence" value="ECO:0007669"/>
    <property type="project" value="UniProtKB-KW"/>
</dbReference>